<dbReference type="GO" id="GO:0016787">
    <property type="term" value="F:hydrolase activity"/>
    <property type="evidence" value="ECO:0007669"/>
    <property type="project" value="UniProtKB-KW"/>
</dbReference>
<dbReference type="FunFam" id="3.30.420.40:FF:000058">
    <property type="entry name" value="Putative actin-related protein 5"/>
    <property type="match status" value="1"/>
</dbReference>
<evidence type="ECO:0000256" key="6">
    <source>
        <dbReference type="RuleBase" id="RU000487"/>
    </source>
</evidence>
<evidence type="ECO:0000313" key="8">
    <source>
        <dbReference type="Proteomes" id="UP000054937"/>
    </source>
</evidence>
<dbReference type="GO" id="GO:0005524">
    <property type="term" value="F:ATP binding"/>
    <property type="evidence" value="ECO:0007669"/>
    <property type="project" value="UniProtKB-KW"/>
</dbReference>
<comment type="caution">
    <text evidence="7">The sequence shown here is derived from an EMBL/GenBank/DDBJ whole genome shotgun (WGS) entry which is preliminary data.</text>
</comment>
<keyword evidence="2" id="KW-0547">Nucleotide-binding</keyword>
<keyword evidence="4" id="KW-0067">ATP-binding</keyword>
<comment type="similarity">
    <text evidence="1 6">Belongs to the actin family.</text>
</comment>
<dbReference type="AlphaFoldDB" id="A0A0V0R3K1"/>
<dbReference type="SUPFAM" id="SSF53067">
    <property type="entry name" value="Actin-like ATPase domain"/>
    <property type="match status" value="2"/>
</dbReference>
<accession>A0A0V0R3K1</accession>
<gene>
    <name evidence="7" type="ORF">PPERSA_08157</name>
</gene>
<dbReference type="EMBL" id="LDAU01000056">
    <property type="protein sequence ID" value="KRX08954.1"/>
    <property type="molecule type" value="Genomic_DNA"/>
</dbReference>
<name>A0A0V0R3K1_PSEPJ</name>
<dbReference type="Gene3D" id="3.90.640.10">
    <property type="entry name" value="Actin, Chain A, domain 4"/>
    <property type="match status" value="1"/>
</dbReference>
<evidence type="ECO:0000256" key="2">
    <source>
        <dbReference type="ARBA" id="ARBA00022741"/>
    </source>
</evidence>
<proteinExistence type="inferred from homology"/>
<dbReference type="OMA" id="MTEAPWN"/>
<evidence type="ECO:0000256" key="4">
    <source>
        <dbReference type="ARBA" id="ARBA00022840"/>
    </source>
</evidence>
<evidence type="ECO:0000256" key="3">
    <source>
        <dbReference type="ARBA" id="ARBA00022801"/>
    </source>
</evidence>
<dbReference type="InParanoid" id="A0A0V0R3K1"/>
<dbReference type="Gene3D" id="3.30.420.40">
    <property type="match status" value="2"/>
</dbReference>
<dbReference type="InterPro" id="IPR004000">
    <property type="entry name" value="Actin"/>
</dbReference>
<keyword evidence="8" id="KW-1185">Reference proteome</keyword>
<dbReference type="Pfam" id="PF00022">
    <property type="entry name" value="Actin"/>
    <property type="match status" value="1"/>
</dbReference>
<reference evidence="7 8" key="1">
    <citation type="journal article" date="2015" name="Sci. Rep.">
        <title>Genome of the facultative scuticociliatosis pathogen Pseudocohnilembus persalinus provides insight into its virulence through horizontal gene transfer.</title>
        <authorList>
            <person name="Xiong J."/>
            <person name="Wang G."/>
            <person name="Cheng J."/>
            <person name="Tian M."/>
            <person name="Pan X."/>
            <person name="Warren A."/>
            <person name="Jiang C."/>
            <person name="Yuan D."/>
            <person name="Miao W."/>
        </authorList>
    </citation>
    <scope>NUCLEOTIDE SEQUENCE [LARGE SCALE GENOMIC DNA]</scope>
    <source>
        <strain evidence="7">36N120E</strain>
    </source>
</reference>
<evidence type="ECO:0008006" key="9">
    <source>
        <dbReference type="Google" id="ProtNLM"/>
    </source>
</evidence>
<dbReference type="PANTHER" id="PTHR11937">
    <property type="entry name" value="ACTIN"/>
    <property type="match status" value="1"/>
</dbReference>
<dbReference type="OrthoDB" id="5132116at2759"/>
<sequence length="437" mass="49465">MFTEDITAIVVDPGSLNLRAGYSGEDNPRIVSPSQVGIREIIEQVENSEIQEEIKKKQYLAGDNALCSVKENMDVEHTYFQGKIVNEDGFVALLQHVYDVTRSNASDYCLLMSESNMVIDQGKQDQKQRELMTELAFEKLGVPNFFLAKSAVLSAFSSGRQNALVLDTGGYSTFAVPVFDGYSLKKSIIKANIGGEFLTEKLLNHVEQEKKQEIVPRYRLEFDNSQQPKKVSSILDLPNIRPSFDKYQKLLVARDIKETVCKVDDKNLSLQERELDRNNYPLPDGNFLHIDSASTEYSEFFFTRQRVNEQDKNGDPYIPQEFQEGDLLHFKGMQNMVVDSINSCDIDIRKELFQNIVVTGGNSLLNGFCSRLTQKLTDVAPQNSRVKMIAYPSSTERKFSSWIGGSILASLGSFQSMWVSKQEYQEQGVSIIDKKFP</sequence>
<organism evidence="7 8">
    <name type="scientific">Pseudocohnilembus persalinus</name>
    <name type="common">Ciliate</name>
    <dbReference type="NCBI Taxonomy" id="266149"/>
    <lineage>
        <taxon>Eukaryota</taxon>
        <taxon>Sar</taxon>
        <taxon>Alveolata</taxon>
        <taxon>Ciliophora</taxon>
        <taxon>Intramacronucleata</taxon>
        <taxon>Oligohymenophorea</taxon>
        <taxon>Scuticociliatia</taxon>
        <taxon>Philasterida</taxon>
        <taxon>Pseudocohnilembidae</taxon>
        <taxon>Pseudocohnilembus</taxon>
    </lineage>
</organism>
<evidence type="ECO:0000256" key="1">
    <source>
        <dbReference type="ARBA" id="ARBA00006752"/>
    </source>
</evidence>
<dbReference type="Proteomes" id="UP000054937">
    <property type="component" value="Unassembled WGS sequence"/>
</dbReference>
<dbReference type="CDD" id="cd13395">
    <property type="entry name" value="ASKHA_NBD_Arp4_ACTL6-like"/>
    <property type="match status" value="1"/>
</dbReference>
<evidence type="ECO:0000256" key="5">
    <source>
        <dbReference type="ARBA" id="ARBA00049360"/>
    </source>
</evidence>
<dbReference type="SMART" id="SM00268">
    <property type="entry name" value="ACTIN"/>
    <property type="match status" value="1"/>
</dbReference>
<comment type="catalytic activity">
    <reaction evidence="5">
        <text>ATP + H2O = ADP + phosphate + H(+)</text>
        <dbReference type="Rhea" id="RHEA:13065"/>
        <dbReference type="ChEBI" id="CHEBI:15377"/>
        <dbReference type="ChEBI" id="CHEBI:15378"/>
        <dbReference type="ChEBI" id="CHEBI:30616"/>
        <dbReference type="ChEBI" id="CHEBI:43474"/>
        <dbReference type="ChEBI" id="CHEBI:456216"/>
    </reaction>
</comment>
<dbReference type="InterPro" id="IPR043129">
    <property type="entry name" value="ATPase_NBD"/>
</dbReference>
<evidence type="ECO:0000313" key="7">
    <source>
        <dbReference type="EMBL" id="KRX08954.1"/>
    </source>
</evidence>
<keyword evidence="3" id="KW-0378">Hydrolase</keyword>
<protein>
    <recommendedName>
        <fullName evidence="9">Actin family</fullName>
    </recommendedName>
</protein>